<dbReference type="PANTHER" id="PTHR38038">
    <property type="entry name" value="PENICILLIN-BINDING PROTEIN ACTIVATOR LPOA"/>
    <property type="match status" value="1"/>
</dbReference>
<dbReference type="InterPro" id="IPR007443">
    <property type="entry name" value="LpoA"/>
</dbReference>
<sequence>MLKRQNSIKYVLAVSLMAALWGCGSQPTQQVTKPAQVNTGSLASVQQAPSFYLDAASKATDAETRQRLLLQAAHAYINTNQLKAASEILTSLKGKLVAVDELQAEHLYLQALVLEHKQMLADALAVLKYQPSWKLADWQWRHYYQMRAALYGKTKRSVEQVRELCQLSQYLSEAEAQQLNSEIWNQLNSLQEDTLEYYVSQGGDPVYLGWLKLAYLAKHYAVDPASLVSQLGHWQSSNPSHPAAITLPKDLQQALSTKPYHPRQIAVLLPLSGERANVAAPIKQGLIASYLDEPDADVELRFYDTATGADTAYEAAVSAGADFVIGPLLQNEVEQVSKLLAQPATVQQPAVADSTPITPLNQRPPELFLNNADKLAGAPDQFYFALSPVQEAADAAQRMYQDGIELPLLLASNDNIGHRMAESFSLTWQKLADKPAEIHYYDSDKMRDTVQQALGVEQSEARIDEVKKLLSNQIKADFRSRRDIDAIYMICSAHDLTLLKPFIDVNFSVFAEPAKLYTSSRARQDDVRQTVQELNNITISDIPWLMQLTGNSSDLSALWPSWGNPQKRLYAMGYDSLQLVNKLAQMRAFPGYQFNGRTGLLSVDKDGVINRQLKWGHYRHGILQQN</sequence>
<dbReference type="GO" id="GO:0031241">
    <property type="term" value="C:periplasmic side of cell outer membrane"/>
    <property type="evidence" value="ECO:0007669"/>
    <property type="project" value="TreeGrafter"/>
</dbReference>
<keyword evidence="4" id="KW-0472">Membrane</keyword>
<dbReference type="Gene3D" id="3.40.50.2300">
    <property type="match status" value="2"/>
</dbReference>
<dbReference type="EMBL" id="JPEO01000022">
    <property type="protein sequence ID" value="KFZ36225.1"/>
    <property type="molecule type" value="Genomic_DNA"/>
</dbReference>
<evidence type="ECO:0000256" key="5">
    <source>
        <dbReference type="ARBA" id="ARBA00023139"/>
    </source>
</evidence>
<dbReference type="CDD" id="cd06339">
    <property type="entry name" value="PBP1_YraM_LppC_lipoprotein-like"/>
    <property type="match status" value="1"/>
</dbReference>
<dbReference type="GO" id="GO:0008360">
    <property type="term" value="P:regulation of cell shape"/>
    <property type="evidence" value="ECO:0007669"/>
    <property type="project" value="UniProtKB-KW"/>
</dbReference>
<keyword evidence="9" id="KW-1185">Reference proteome</keyword>
<proteinExistence type="predicted"/>
<dbReference type="PANTHER" id="PTHR38038:SF1">
    <property type="entry name" value="PENICILLIN-BINDING PROTEIN ACTIVATOR LPOA"/>
    <property type="match status" value="1"/>
</dbReference>
<dbReference type="Gene3D" id="1.25.40.650">
    <property type="match status" value="1"/>
</dbReference>
<evidence type="ECO:0000256" key="6">
    <source>
        <dbReference type="ARBA" id="ARBA00023237"/>
    </source>
</evidence>
<comment type="caution">
    <text evidence="8">The sequence shown here is derived from an EMBL/GenBank/DDBJ whole genome shotgun (WGS) entry which is preliminary data.</text>
</comment>
<dbReference type="GO" id="GO:0009252">
    <property type="term" value="P:peptidoglycan biosynthetic process"/>
    <property type="evidence" value="ECO:0007669"/>
    <property type="project" value="UniProtKB-KW"/>
</dbReference>
<keyword evidence="3" id="KW-0573">Peptidoglycan synthesis</keyword>
<evidence type="ECO:0000313" key="8">
    <source>
        <dbReference type="EMBL" id="KFZ36225.1"/>
    </source>
</evidence>
<evidence type="ECO:0000256" key="2">
    <source>
        <dbReference type="ARBA" id="ARBA00022960"/>
    </source>
</evidence>
<evidence type="ECO:0000256" key="3">
    <source>
        <dbReference type="ARBA" id="ARBA00022984"/>
    </source>
</evidence>
<gene>
    <name evidence="8" type="ORF">HR45_17715</name>
</gene>
<dbReference type="AlphaFoldDB" id="A0A094J8G2"/>
<keyword evidence="1" id="KW-0732">Signal</keyword>
<keyword evidence="2" id="KW-0133">Cell shape</keyword>
<dbReference type="SUPFAM" id="SSF53822">
    <property type="entry name" value="Periplasmic binding protein-like I"/>
    <property type="match status" value="1"/>
</dbReference>
<name>A0A094J8G2_9GAMM</name>
<evidence type="ECO:0000256" key="4">
    <source>
        <dbReference type="ARBA" id="ARBA00023136"/>
    </source>
</evidence>
<dbReference type="eggNOG" id="COG3107">
    <property type="taxonomic scope" value="Bacteria"/>
</dbReference>
<keyword evidence="5" id="KW-0564">Palmitate</keyword>
<keyword evidence="6" id="KW-0998">Cell outer membrane</keyword>
<dbReference type="InterPro" id="IPR011990">
    <property type="entry name" value="TPR-like_helical_dom_sf"/>
</dbReference>
<keyword evidence="7" id="KW-0449">Lipoprotein</keyword>
<dbReference type="InterPro" id="IPR028082">
    <property type="entry name" value="Peripla_BP_I"/>
</dbReference>
<dbReference type="STRING" id="1515746.HR45_17715"/>
<organism evidence="8 9">
    <name type="scientific">Shewanella mangrovi</name>
    <dbReference type="NCBI Taxonomy" id="1515746"/>
    <lineage>
        <taxon>Bacteria</taxon>
        <taxon>Pseudomonadati</taxon>
        <taxon>Pseudomonadota</taxon>
        <taxon>Gammaproteobacteria</taxon>
        <taxon>Alteromonadales</taxon>
        <taxon>Shewanellaceae</taxon>
        <taxon>Shewanella</taxon>
    </lineage>
</organism>
<dbReference type="Gene3D" id="1.25.40.10">
    <property type="entry name" value="Tetratricopeptide repeat domain"/>
    <property type="match status" value="1"/>
</dbReference>
<dbReference type="Pfam" id="PF04348">
    <property type="entry name" value="LppC"/>
    <property type="match status" value="1"/>
</dbReference>
<dbReference type="OrthoDB" id="6708821at2"/>
<dbReference type="RefSeq" id="WP_037445482.1">
    <property type="nucleotide sequence ID" value="NZ_JPEO01000022.1"/>
</dbReference>
<reference evidence="8 9" key="1">
    <citation type="submission" date="2014-06" db="EMBL/GenBank/DDBJ databases">
        <title>Shewanella sp. YQH10.</title>
        <authorList>
            <person name="Liu Y."/>
            <person name="Zeng R."/>
        </authorList>
    </citation>
    <scope>NUCLEOTIDE SEQUENCE [LARGE SCALE GENOMIC DNA]</scope>
    <source>
        <strain evidence="8 9">YQH10</strain>
    </source>
</reference>
<protein>
    <recommendedName>
        <fullName evidence="10">LppC family lipoprotein</fullName>
    </recommendedName>
</protein>
<accession>A0A094J8G2</accession>
<evidence type="ECO:0000256" key="7">
    <source>
        <dbReference type="ARBA" id="ARBA00023288"/>
    </source>
</evidence>
<dbReference type="GO" id="GO:0030234">
    <property type="term" value="F:enzyme regulator activity"/>
    <property type="evidence" value="ECO:0007669"/>
    <property type="project" value="TreeGrafter"/>
</dbReference>
<dbReference type="Proteomes" id="UP000029264">
    <property type="component" value="Unassembled WGS sequence"/>
</dbReference>
<evidence type="ECO:0000256" key="1">
    <source>
        <dbReference type="ARBA" id="ARBA00022729"/>
    </source>
</evidence>
<evidence type="ECO:0008006" key="10">
    <source>
        <dbReference type="Google" id="ProtNLM"/>
    </source>
</evidence>
<evidence type="ECO:0000313" key="9">
    <source>
        <dbReference type="Proteomes" id="UP000029264"/>
    </source>
</evidence>